<dbReference type="KEGG" id="rul:UC8_05130"/>
<name>A0A5B9QNG8_9BACT</name>
<evidence type="ECO:0000313" key="3">
    <source>
        <dbReference type="EMBL" id="QEG38556.1"/>
    </source>
</evidence>
<feature type="region of interest" description="Disordered" evidence="1">
    <location>
        <begin position="265"/>
        <end position="308"/>
    </location>
</feature>
<sequence>MPRVSHRDDLSPDYPPSPRMDVLRYSLPVGRWGETQIRVGYSLPIAFACILAGGWLWRTRPGNADLPVLAGILAASLIGGALFQALVRIGTCRVLGGNSRDVTLRAFGSWGSVTAAVGPRLILALAVPLLTLGMATALAAMPPHGHGWAGISLLPPELTGQLTATSVLVACVWVLTLQAAAQTLPLPGCHGREALTATVDLMVARQPQLRRTAAIRLALGITAIGWTTAGAIALWVQPGATPAIWPWLTLVGVACWVSRSSSIDPPTPYRRAGSHARSSDSASAGTSSADKTSPAKRRPATADRVSPLKSWQHWNTRRRLRAVRRREVEEAADDQQLDGILMRVHQNGLDSLSAADKAVLKRVSNRLRDRPHRRDENAT</sequence>
<keyword evidence="2" id="KW-0472">Membrane</keyword>
<dbReference type="Proteomes" id="UP000325286">
    <property type="component" value="Chromosome"/>
</dbReference>
<keyword evidence="2" id="KW-1133">Transmembrane helix</keyword>
<proteinExistence type="predicted"/>
<keyword evidence="4" id="KW-1185">Reference proteome</keyword>
<organism evidence="3 4">
    <name type="scientific">Roseimaritima ulvae</name>
    <dbReference type="NCBI Taxonomy" id="980254"/>
    <lineage>
        <taxon>Bacteria</taxon>
        <taxon>Pseudomonadati</taxon>
        <taxon>Planctomycetota</taxon>
        <taxon>Planctomycetia</taxon>
        <taxon>Pirellulales</taxon>
        <taxon>Pirellulaceae</taxon>
        <taxon>Roseimaritima</taxon>
    </lineage>
</organism>
<reference evidence="3 4" key="1">
    <citation type="submission" date="2019-08" db="EMBL/GenBank/DDBJ databases">
        <title>Deep-cultivation of Planctomycetes and their phenomic and genomic characterization uncovers novel biology.</title>
        <authorList>
            <person name="Wiegand S."/>
            <person name="Jogler M."/>
            <person name="Boedeker C."/>
            <person name="Pinto D."/>
            <person name="Vollmers J."/>
            <person name="Rivas-Marin E."/>
            <person name="Kohn T."/>
            <person name="Peeters S.H."/>
            <person name="Heuer A."/>
            <person name="Rast P."/>
            <person name="Oberbeckmann S."/>
            <person name="Bunk B."/>
            <person name="Jeske O."/>
            <person name="Meyerdierks A."/>
            <person name="Storesund J.E."/>
            <person name="Kallscheuer N."/>
            <person name="Luecker S."/>
            <person name="Lage O.M."/>
            <person name="Pohl T."/>
            <person name="Merkel B.J."/>
            <person name="Hornburger P."/>
            <person name="Mueller R.-W."/>
            <person name="Bruemmer F."/>
            <person name="Labrenz M."/>
            <person name="Spormann A.M."/>
            <person name="Op den Camp H."/>
            <person name="Overmann J."/>
            <person name="Amann R."/>
            <person name="Jetten M.S.M."/>
            <person name="Mascher T."/>
            <person name="Medema M.H."/>
            <person name="Devos D.P."/>
            <person name="Kaster A.-K."/>
            <person name="Ovreas L."/>
            <person name="Rohde M."/>
            <person name="Galperin M.Y."/>
            <person name="Jogler C."/>
        </authorList>
    </citation>
    <scope>NUCLEOTIDE SEQUENCE [LARGE SCALE GENOMIC DNA]</scope>
    <source>
        <strain evidence="3 4">UC8</strain>
    </source>
</reference>
<feature type="compositionally biased region" description="Low complexity" evidence="1">
    <location>
        <begin position="279"/>
        <end position="292"/>
    </location>
</feature>
<dbReference type="EMBL" id="CP042914">
    <property type="protein sequence ID" value="QEG38556.1"/>
    <property type="molecule type" value="Genomic_DNA"/>
</dbReference>
<evidence type="ECO:0000256" key="1">
    <source>
        <dbReference type="SAM" id="MobiDB-lite"/>
    </source>
</evidence>
<feature type="transmembrane region" description="Helical" evidence="2">
    <location>
        <begin position="39"/>
        <end position="57"/>
    </location>
</feature>
<feature type="transmembrane region" description="Helical" evidence="2">
    <location>
        <begin position="69"/>
        <end position="87"/>
    </location>
</feature>
<accession>A0A5B9QNG8</accession>
<dbReference type="AlphaFoldDB" id="A0A5B9QNG8"/>
<evidence type="ECO:0000313" key="4">
    <source>
        <dbReference type="Proteomes" id="UP000325286"/>
    </source>
</evidence>
<protein>
    <submittedName>
        <fullName evidence="3">Uncharacterized protein</fullName>
    </submittedName>
</protein>
<keyword evidence="2" id="KW-0812">Transmembrane</keyword>
<feature type="transmembrane region" description="Helical" evidence="2">
    <location>
        <begin position="214"/>
        <end position="237"/>
    </location>
</feature>
<gene>
    <name evidence="3" type="ORF">UC8_05130</name>
</gene>
<feature type="transmembrane region" description="Helical" evidence="2">
    <location>
        <begin position="121"/>
        <end position="141"/>
    </location>
</feature>
<evidence type="ECO:0000256" key="2">
    <source>
        <dbReference type="SAM" id="Phobius"/>
    </source>
</evidence>
<feature type="transmembrane region" description="Helical" evidence="2">
    <location>
        <begin position="161"/>
        <end position="181"/>
    </location>
</feature>